<dbReference type="InterPro" id="IPR041657">
    <property type="entry name" value="HTH_17"/>
</dbReference>
<accession>A0A133MKJ1</accession>
<feature type="domain" description="Helix-turn-helix" evidence="1">
    <location>
        <begin position="9"/>
        <end position="56"/>
    </location>
</feature>
<sequence length="158" mass="18429">MNMNNFEKLYTIEDIAKMTRLTSRTIRNYLKDGILEGKKIGGQWRFTMKDIENFFDNSKSQEEVRSTQNNEVLDFLKGKNLDSQKEVQICTIIDLHCKNILEGKELSKKLITIINEDEEAVKNGAKFSYEYIIESSKARFTLFGDPEFIIKTLKTLEK</sequence>
<dbReference type="InterPro" id="IPR009061">
    <property type="entry name" value="DNA-bd_dom_put_sf"/>
</dbReference>
<comment type="caution">
    <text evidence="2">The sequence shown here is derived from an EMBL/GenBank/DDBJ whole genome shotgun (WGS) entry which is preliminary data.</text>
</comment>
<name>A0A133MKJ1_CLOPF</name>
<dbReference type="AlphaFoldDB" id="A0A133MKJ1"/>
<reference evidence="2 3" key="1">
    <citation type="submission" date="2016-01" db="EMBL/GenBank/DDBJ databases">
        <authorList>
            <person name="Oliw E.H."/>
        </authorList>
    </citation>
    <scope>NUCLEOTIDE SEQUENCE [LARGE SCALE GENOMIC DNA]</scope>
    <source>
        <strain evidence="2 3">MJR7757A</strain>
    </source>
</reference>
<dbReference type="Proteomes" id="UP000070646">
    <property type="component" value="Unassembled WGS sequence"/>
</dbReference>
<proteinExistence type="predicted"/>
<dbReference type="PATRIC" id="fig|1502.174.peg.3218"/>
<protein>
    <submittedName>
        <fullName evidence="2">Transcriptional regulator, MerR family</fullName>
    </submittedName>
</protein>
<dbReference type="Pfam" id="PF12728">
    <property type="entry name" value="HTH_17"/>
    <property type="match status" value="1"/>
</dbReference>
<dbReference type="Gene3D" id="1.10.1660.10">
    <property type="match status" value="1"/>
</dbReference>
<organism evidence="2 3">
    <name type="scientific">Clostridium perfringens</name>
    <dbReference type="NCBI Taxonomy" id="1502"/>
    <lineage>
        <taxon>Bacteria</taxon>
        <taxon>Bacillati</taxon>
        <taxon>Bacillota</taxon>
        <taxon>Clostridia</taxon>
        <taxon>Eubacteriales</taxon>
        <taxon>Clostridiaceae</taxon>
        <taxon>Clostridium</taxon>
    </lineage>
</organism>
<evidence type="ECO:0000259" key="1">
    <source>
        <dbReference type="Pfam" id="PF12728"/>
    </source>
</evidence>
<evidence type="ECO:0000313" key="2">
    <source>
        <dbReference type="EMBL" id="KXA04575.1"/>
    </source>
</evidence>
<dbReference type="SUPFAM" id="SSF46955">
    <property type="entry name" value="Putative DNA-binding domain"/>
    <property type="match status" value="1"/>
</dbReference>
<dbReference type="EMBL" id="LRPU01000226">
    <property type="protein sequence ID" value="KXA04575.1"/>
    <property type="molecule type" value="Genomic_DNA"/>
</dbReference>
<evidence type="ECO:0000313" key="3">
    <source>
        <dbReference type="Proteomes" id="UP000070646"/>
    </source>
</evidence>
<gene>
    <name evidence="2" type="ORF">HMPREF3222_03187</name>
</gene>